<evidence type="ECO:0000259" key="4">
    <source>
        <dbReference type="PROSITE" id="PS51841"/>
    </source>
</evidence>
<dbReference type="InterPro" id="IPR001322">
    <property type="entry name" value="Lamin_tail_dom"/>
</dbReference>
<evidence type="ECO:0000313" key="6">
    <source>
        <dbReference type="Proteomes" id="UP000286715"/>
    </source>
</evidence>
<dbReference type="Pfam" id="PF00932">
    <property type="entry name" value="LTD"/>
    <property type="match status" value="2"/>
</dbReference>
<accession>A0A401XKX9</accession>
<dbReference type="InterPro" id="IPR014755">
    <property type="entry name" value="Cu-Rt/internalin_Ig-like"/>
</dbReference>
<proteinExistence type="predicted"/>
<organism evidence="5 6">
    <name type="scientific">Thermaurantimonas aggregans</name>
    <dbReference type="NCBI Taxonomy" id="2173829"/>
    <lineage>
        <taxon>Bacteria</taxon>
        <taxon>Pseudomonadati</taxon>
        <taxon>Bacteroidota</taxon>
        <taxon>Flavobacteriia</taxon>
        <taxon>Flavobacteriales</taxon>
        <taxon>Schleiferiaceae</taxon>
        <taxon>Thermaurantimonas</taxon>
    </lineage>
</organism>
<feature type="domain" description="LTD" evidence="4">
    <location>
        <begin position="308"/>
        <end position="432"/>
    </location>
</feature>
<dbReference type="InterPro" id="IPR032812">
    <property type="entry name" value="SbsA_Ig"/>
</dbReference>
<dbReference type="AlphaFoldDB" id="A0A401XKX9"/>
<keyword evidence="1 3" id="KW-0732">Signal</keyword>
<dbReference type="Gene3D" id="2.60.40.4070">
    <property type="match status" value="1"/>
</dbReference>
<dbReference type="InterPro" id="IPR025965">
    <property type="entry name" value="FlgD/Vpr_Ig-like"/>
</dbReference>
<evidence type="ECO:0000313" key="5">
    <source>
        <dbReference type="EMBL" id="GCD77662.1"/>
    </source>
</evidence>
<dbReference type="Pfam" id="PF13205">
    <property type="entry name" value="Big_5"/>
    <property type="match status" value="1"/>
</dbReference>
<protein>
    <recommendedName>
        <fullName evidence="4">LTD domain-containing protein</fullName>
    </recommendedName>
</protein>
<gene>
    <name evidence="5" type="ORF">JCM31826_11440</name>
</gene>
<feature type="signal peptide" evidence="3">
    <location>
        <begin position="1"/>
        <end position="19"/>
    </location>
</feature>
<dbReference type="EMBL" id="BHZE01000009">
    <property type="protein sequence ID" value="GCD77662.1"/>
    <property type="molecule type" value="Genomic_DNA"/>
</dbReference>
<name>A0A401XKX9_9FLAO</name>
<sequence length="861" mass="95010">MKPHILIFFLCIISNAVHSQPVWQDNFSDGNFTVNPPWQGLTSHFRVQNEELQLYDTTLSGTSWLSTGSTAAFNGFWQFKVRLEFNPSTQNFAQVFIVSNLADVSGAVNGYFVRIGGTTNRRISLVRRSGTTNTTLIESVDNVVNTNVVNARIRVENNNGVWTLMFDTSASVNPSYVVAGTAFDTTFRRSSFFGVLCRFTSTRFDKMFFDDFVIQAEEFKDTVPPVVTSVVASSPTQVVVRFSEPVSNIALLTGNYFISDGIGAPITAQFLPGSTTEVLLSLSAPLQINKLYSIRIEEVTDLAGNEISTTVLPLAYTVVKAFDVVINEILADPTPVVGLPDAEYIELYNRLNVPVSLDGWRLMVNNTSIALNGVIPADSFAVITRSQAVALFPANITTIGVNMSSTQLTNSGARLRLFNSNNELIHSVTYSDQWYASSAKREGGWSLEQVDPTNFCGQERNWRESVHPSGGTPGRRNSVNAPNPDTLPLRITNFSIPTPTQIRLIFNKSLHPSPAVFPDFSIKPDPGILAVNYDSVLENALVIDLIDPLIEGLLYEMEATVRPIDCQLAQALSEVYYFGLPLAPRPGDVILNELLFNQPTNGAKFIEIVNTSTKVLDLSKIKLSNVEGGQFQNIQDITADPILLLPGAYLVITNSISGVQTFYNTECNTCFIQSSLPTMNIGSGNVALLNADLEVFDYFEYEEKMHSPMIRNPKGVSLERISFSSPQNDSRYWKSAAQQVGFATPGYKNSQQAVESSTNQELEVVPKTFSPNNDGFNDFVQIHYQLDDNNYVGTLQISDLNGNLIKTVAASELLSDSGYFVWDGTDEKGRKVSLGIYVVIFDLFHPERGRKILKSSVGLTY</sequence>
<evidence type="ECO:0000256" key="1">
    <source>
        <dbReference type="ARBA" id="ARBA00022729"/>
    </source>
</evidence>
<reference evidence="5 6" key="1">
    <citation type="submission" date="2018-11" db="EMBL/GenBank/DDBJ databases">
        <title>Schleiferia aggregans sp. nov., a moderately thermophilic heterotrophic bacterium isolated from microbial mats at a terrestrial hot spring.</title>
        <authorList>
            <person name="Iino T."/>
            <person name="Ohkuma M."/>
            <person name="Haruta S."/>
        </authorList>
    </citation>
    <scope>NUCLEOTIDE SEQUENCE [LARGE SCALE GENOMIC DNA]</scope>
    <source>
        <strain evidence="5 6">LA</strain>
    </source>
</reference>
<dbReference type="SUPFAM" id="SSF74853">
    <property type="entry name" value="Lamin A/C globular tail domain"/>
    <property type="match status" value="1"/>
</dbReference>
<dbReference type="Proteomes" id="UP000286715">
    <property type="component" value="Unassembled WGS sequence"/>
</dbReference>
<keyword evidence="6" id="KW-1185">Reference proteome</keyword>
<dbReference type="Gene3D" id="2.60.40.1220">
    <property type="match status" value="1"/>
</dbReference>
<dbReference type="Pfam" id="PF13860">
    <property type="entry name" value="FlgD_ig"/>
    <property type="match status" value="1"/>
</dbReference>
<feature type="chain" id="PRO_5019006849" description="LTD domain-containing protein" evidence="3">
    <location>
        <begin position="20"/>
        <end position="861"/>
    </location>
</feature>
<evidence type="ECO:0000256" key="3">
    <source>
        <dbReference type="SAM" id="SignalP"/>
    </source>
</evidence>
<evidence type="ECO:0000256" key="2">
    <source>
        <dbReference type="SAM" id="MobiDB-lite"/>
    </source>
</evidence>
<comment type="caution">
    <text evidence="5">The sequence shown here is derived from an EMBL/GenBank/DDBJ whole genome shotgun (WGS) entry which is preliminary data.</text>
</comment>
<feature type="region of interest" description="Disordered" evidence="2">
    <location>
        <begin position="464"/>
        <end position="484"/>
    </location>
</feature>
<feature type="domain" description="LTD" evidence="4">
    <location>
        <begin position="574"/>
        <end position="729"/>
    </location>
</feature>
<dbReference type="PROSITE" id="PS51841">
    <property type="entry name" value="LTD"/>
    <property type="match status" value="2"/>
</dbReference>
<dbReference type="InterPro" id="IPR036415">
    <property type="entry name" value="Lamin_tail_dom_sf"/>
</dbReference>